<reference evidence="3" key="1">
    <citation type="submission" date="2023-03" db="EMBL/GenBank/DDBJ databases">
        <title>Complete genome of Cladonia borealis.</title>
        <authorList>
            <person name="Park H."/>
        </authorList>
    </citation>
    <scope>NUCLEOTIDE SEQUENCE</scope>
    <source>
        <strain evidence="3">ANT050790</strain>
    </source>
</reference>
<feature type="region of interest" description="Disordered" evidence="1">
    <location>
        <begin position="101"/>
        <end position="168"/>
    </location>
</feature>
<comment type="caution">
    <text evidence="3">The sequence shown here is derived from an EMBL/GenBank/DDBJ whole genome shotgun (WGS) entry which is preliminary data.</text>
</comment>
<sequence length="168" mass="18906">MSLSIPLRRASPPNPSIPRIQCRHATLIRRPKRPYTFTQLVTLSDGSTYTQRTTSPAPVYKSTKDTRNTPLWNPSSQKLLNMESDDSGKLRAFRDKFGRGWDASRMQERDEDVDREEGEAEVEGRGEMEEDNLMDLISGYGQEAEEKGEAAGSRKAKERSGKGKGGER</sequence>
<dbReference type="GO" id="GO:0032543">
    <property type="term" value="P:mitochondrial translation"/>
    <property type="evidence" value="ECO:0007669"/>
    <property type="project" value="InterPro"/>
</dbReference>
<dbReference type="Proteomes" id="UP001166286">
    <property type="component" value="Unassembled WGS sequence"/>
</dbReference>
<dbReference type="GO" id="GO:0003735">
    <property type="term" value="F:structural constituent of ribosome"/>
    <property type="evidence" value="ECO:0007669"/>
    <property type="project" value="InterPro"/>
</dbReference>
<dbReference type="PANTHER" id="PTHR28174">
    <property type="entry name" value="54S RIBOSOMAL PROTEIN L36, MITOCHONDRIAL"/>
    <property type="match status" value="1"/>
</dbReference>
<evidence type="ECO:0000313" key="4">
    <source>
        <dbReference type="Proteomes" id="UP001166286"/>
    </source>
</evidence>
<evidence type="ECO:0000259" key="2">
    <source>
        <dbReference type="Pfam" id="PF21492"/>
    </source>
</evidence>
<feature type="compositionally biased region" description="Polar residues" evidence="1">
    <location>
        <begin position="68"/>
        <end position="79"/>
    </location>
</feature>
<feature type="compositionally biased region" description="Basic and acidic residues" evidence="1">
    <location>
        <begin position="158"/>
        <end position="168"/>
    </location>
</feature>
<feature type="compositionally biased region" description="Acidic residues" evidence="1">
    <location>
        <begin position="109"/>
        <end position="121"/>
    </location>
</feature>
<evidence type="ECO:0000256" key="1">
    <source>
        <dbReference type="SAM" id="MobiDB-lite"/>
    </source>
</evidence>
<dbReference type="Gene3D" id="6.20.130.10">
    <property type="match status" value="1"/>
</dbReference>
<organism evidence="3 4">
    <name type="scientific">Cladonia borealis</name>
    <dbReference type="NCBI Taxonomy" id="184061"/>
    <lineage>
        <taxon>Eukaryota</taxon>
        <taxon>Fungi</taxon>
        <taxon>Dikarya</taxon>
        <taxon>Ascomycota</taxon>
        <taxon>Pezizomycotina</taxon>
        <taxon>Lecanoromycetes</taxon>
        <taxon>OSLEUM clade</taxon>
        <taxon>Lecanoromycetidae</taxon>
        <taxon>Lecanorales</taxon>
        <taxon>Lecanorineae</taxon>
        <taxon>Cladoniaceae</taxon>
        <taxon>Cladonia</taxon>
    </lineage>
</organism>
<dbReference type="Pfam" id="PF21492">
    <property type="entry name" value="bL31_N"/>
    <property type="match status" value="1"/>
</dbReference>
<name>A0AA39R9D1_9LECA</name>
<gene>
    <name evidence="3" type="ORF">JMJ35_001757</name>
</gene>
<dbReference type="EMBL" id="JAFEKC020000003">
    <property type="protein sequence ID" value="KAK0515723.1"/>
    <property type="molecule type" value="Genomic_DNA"/>
</dbReference>
<dbReference type="AlphaFoldDB" id="A0AA39R9D1"/>
<accession>A0AA39R9D1</accession>
<dbReference type="GO" id="GO:0005762">
    <property type="term" value="C:mitochondrial large ribosomal subunit"/>
    <property type="evidence" value="ECO:0007669"/>
    <property type="project" value="InterPro"/>
</dbReference>
<feature type="region of interest" description="Disordered" evidence="1">
    <location>
        <begin position="48"/>
        <end position="84"/>
    </location>
</feature>
<protein>
    <recommendedName>
        <fullName evidence="2">Ribosomal protein bL31m N-terminal domain-containing protein</fullName>
    </recommendedName>
</protein>
<dbReference type="PANTHER" id="PTHR28174:SF1">
    <property type="entry name" value="LARGE RIBOSOMAL SUBUNIT PROTEIN BL31M"/>
    <property type="match status" value="1"/>
</dbReference>
<keyword evidence="4" id="KW-1185">Reference proteome</keyword>
<proteinExistence type="predicted"/>
<evidence type="ECO:0000313" key="3">
    <source>
        <dbReference type="EMBL" id="KAK0515723.1"/>
    </source>
</evidence>
<feature type="domain" description="Ribosomal protein bL31m N-terminal" evidence="2">
    <location>
        <begin position="30"/>
        <end position="75"/>
    </location>
</feature>
<dbReference type="InterPro" id="IPR048874">
    <property type="entry name" value="Ribosomal_bL31m_N"/>
</dbReference>
<dbReference type="InterPro" id="IPR034600">
    <property type="entry name" value="Ribosomal_bL31m"/>
</dbReference>